<dbReference type="CDD" id="cd00082">
    <property type="entry name" value="HisKA"/>
    <property type="match status" value="1"/>
</dbReference>
<evidence type="ECO:0000256" key="2">
    <source>
        <dbReference type="ARBA" id="ARBA00012438"/>
    </source>
</evidence>
<dbReference type="KEGG" id="prr:AT705_08045"/>
<feature type="chain" id="PRO_5006834560" description="histidine kinase" evidence="9">
    <location>
        <begin position="35"/>
        <end position="743"/>
    </location>
</feature>
<dbReference type="PANTHER" id="PTHR45453">
    <property type="entry name" value="PHOSPHATE REGULON SENSOR PROTEIN PHOR"/>
    <property type="match status" value="1"/>
</dbReference>
<keyword evidence="8" id="KW-0812">Transmembrane</keyword>
<feature type="domain" description="Histidine kinase" evidence="10">
    <location>
        <begin position="526"/>
        <end position="742"/>
    </location>
</feature>
<dbReference type="InterPro" id="IPR019734">
    <property type="entry name" value="TPR_rpt"/>
</dbReference>
<keyword evidence="5" id="KW-0418">Kinase</keyword>
<dbReference type="RefSeq" id="WP_058796194.1">
    <property type="nucleotide sequence ID" value="NZ_CP013611.1"/>
</dbReference>
<dbReference type="SMART" id="SM00028">
    <property type="entry name" value="TPR"/>
    <property type="match status" value="6"/>
</dbReference>
<keyword evidence="8" id="KW-0472">Membrane</keyword>
<dbReference type="InterPro" id="IPR036890">
    <property type="entry name" value="HATPase_C_sf"/>
</dbReference>
<dbReference type="EC" id="2.7.13.3" evidence="2"/>
<dbReference type="Pfam" id="PF02518">
    <property type="entry name" value="HATPase_c"/>
    <property type="match status" value="1"/>
</dbReference>
<dbReference type="PROSITE" id="PS50109">
    <property type="entry name" value="HIS_KIN"/>
    <property type="match status" value="1"/>
</dbReference>
<evidence type="ECO:0000256" key="3">
    <source>
        <dbReference type="ARBA" id="ARBA00022553"/>
    </source>
</evidence>
<gene>
    <name evidence="11" type="ORF">AT705_08045</name>
</gene>
<keyword evidence="6" id="KW-0902">Two-component regulatory system</keyword>
<dbReference type="SUPFAM" id="SSF47384">
    <property type="entry name" value="Homodimeric domain of signal transducing histidine kinase"/>
    <property type="match status" value="1"/>
</dbReference>
<keyword evidence="3" id="KW-0597">Phosphoprotein</keyword>
<reference evidence="11 12" key="1">
    <citation type="submission" date="2015-12" db="EMBL/GenBank/DDBJ databases">
        <title>Complete genome sequence of Pseudoalteromonas rubra SCSIO 6842, harboring a conjugative plasmid.</title>
        <authorList>
            <person name="Li B."/>
            <person name="Wang X."/>
        </authorList>
    </citation>
    <scope>NUCLEOTIDE SEQUENCE [LARGE SCALE GENOMIC DNA]</scope>
    <source>
        <strain evidence="11 12">SCSIO 6842</strain>
    </source>
</reference>
<evidence type="ECO:0000256" key="8">
    <source>
        <dbReference type="SAM" id="Phobius"/>
    </source>
</evidence>
<dbReference type="PANTHER" id="PTHR45453:SF1">
    <property type="entry name" value="PHOSPHATE REGULON SENSOR PROTEIN PHOR"/>
    <property type="match status" value="1"/>
</dbReference>
<dbReference type="Gene3D" id="1.10.287.130">
    <property type="match status" value="1"/>
</dbReference>
<dbReference type="PROSITE" id="PS50005">
    <property type="entry name" value="TPR"/>
    <property type="match status" value="2"/>
</dbReference>
<keyword evidence="9" id="KW-0732">Signal</keyword>
<dbReference type="GO" id="GO:0000155">
    <property type="term" value="F:phosphorelay sensor kinase activity"/>
    <property type="evidence" value="ECO:0007669"/>
    <property type="project" value="InterPro"/>
</dbReference>
<sequence length="743" mass="83827">MLMMRLQSLFRPGFQGFIRYTLLALLLCSSVAQAFSITEAKRQLDNAQDLRSSSPQSAIRLLAQLADEPDLKSYPQEYYETLMALAHTLISQGDYDKAQQRSEQLQHFAIAQSNPYHHAYSFLLLGFIADNQSRFDQAQAYYNDALDTAIDANDNEMIAQSYERISAVLRRQDKYIEALKVAQKSINVLSILGETEVYARALVNLGIIQTALGDHESALETFTRSFELSRELSFDKGIADSIYESGVVYQRMENYPAALKHFKMAHELDEKSGNLMDIGNSAMRSGFMALETGDLTEAEYFATKSQKFYTQIDSKSGLTRSYNLQARIALKSEQTALATEYVEQSLEIANNYNLTGYLVASQLTQAHIAAASQDHETTLERAHQALATATLINDKDGQIKSYQLLADTYQAIKDPQNALDAHLKFTQLRDDLGNSQHNLTLAALQSRVEFIRKQQEIETLNLDRALKDTQLREREWQLKAWWFGTAGVFMLVLAIGYRQVKKRKLAAERAALLQEVVDKKNAMLADVSHEIRTPLTALQLQVEALQFNIAQDVDASYNTINRKLSDINRLISDIHQLAMADSQSLYLNLVQCNLTEVMTLWEQEFAQFSHGKGFDWEANIQLTGAVAVSWDMDRIKQVLTNLIANSTLYTDKPGKQRLKVWQQHKKIHITLEDTAPGVIDEHLSEIFERLFRVEKSRSRRTGGSGLGLAICKSLIEAHHGKIVAQHSELGGLKIVIVLPTEVN</sequence>
<evidence type="ECO:0000256" key="4">
    <source>
        <dbReference type="ARBA" id="ARBA00022679"/>
    </source>
</evidence>
<keyword evidence="4" id="KW-0808">Transferase</keyword>
<dbReference type="InterPro" id="IPR011990">
    <property type="entry name" value="TPR-like_helical_dom_sf"/>
</dbReference>
<dbReference type="SMART" id="SM00387">
    <property type="entry name" value="HATPase_c"/>
    <property type="match status" value="1"/>
</dbReference>
<dbReference type="Proteomes" id="UP000069015">
    <property type="component" value="Chromosome 1"/>
</dbReference>
<dbReference type="InterPro" id="IPR005467">
    <property type="entry name" value="His_kinase_dom"/>
</dbReference>
<dbReference type="InterPro" id="IPR003594">
    <property type="entry name" value="HATPase_dom"/>
</dbReference>
<feature type="signal peptide" evidence="9">
    <location>
        <begin position="1"/>
        <end position="34"/>
    </location>
</feature>
<evidence type="ECO:0000256" key="6">
    <source>
        <dbReference type="ARBA" id="ARBA00023012"/>
    </source>
</evidence>
<evidence type="ECO:0000313" key="12">
    <source>
        <dbReference type="Proteomes" id="UP000069015"/>
    </source>
</evidence>
<dbReference type="GO" id="GO:0004721">
    <property type="term" value="F:phosphoprotein phosphatase activity"/>
    <property type="evidence" value="ECO:0007669"/>
    <property type="project" value="TreeGrafter"/>
</dbReference>
<dbReference type="GO" id="GO:0005886">
    <property type="term" value="C:plasma membrane"/>
    <property type="evidence" value="ECO:0007669"/>
    <property type="project" value="TreeGrafter"/>
</dbReference>
<accession>A0A0U2XXZ6</accession>
<evidence type="ECO:0000256" key="1">
    <source>
        <dbReference type="ARBA" id="ARBA00000085"/>
    </source>
</evidence>
<dbReference type="PRINTS" id="PR00344">
    <property type="entry name" value="BCTRLSENSOR"/>
</dbReference>
<dbReference type="InterPro" id="IPR036097">
    <property type="entry name" value="HisK_dim/P_sf"/>
</dbReference>
<feature type="repeat" description="TPR" evidence="7">
    <location>
        <begin position="199"/>
        <end position="232"/>
    </location>
</feature>
<dbReference type="InterPro" id="IPR003661">
    <property type="entry name" value="HisK_dim/P_dom"/>
</dbReference>
<name>A0A0U2XXZ6_9GAMM</name>
<organism evidence="11 12">
    <name type="scientific">Pseudoalteromonas rubra</name>
    <dbReference type="NCBI Taxonomy" id="43658"/>
    <lineage>
        <taxon>Bacteria</taxon>
        <taxon>Pseudomonadati</taxon>
        <taxon>Pseudomonadota</taxon>
        <taxon>Gammaproteobacteria</taxon>
        <taxon>Alteromonadales</taxon>
        <taxon>Pseudoalteromonadaceae</taxon>
        <taxon>Pseudoalteromonas</taxon>
    </lineage>
</organism>
<dbReference type="SUPFAM" id="SSF55874">
    <property type="entry name" value="ATPase domain of HSP90 chaperone/DNA topoisomerase II/histidine kinase"/>
    <property type="match status" value="1"/>
</dbReference>
<evidence type="ECO:0000313" key="11">
    <source>
        <dbReference type="EMBL" id="ALU42898.1"/>
    </source>
</evidence>
<dbReference type="GO" id="GO:0016036">
    <property type="term" value="P:cellular response to phosphate starvation"/>
    <property type="evidence" value="ECO:0007669"/>
    <property type="project" value="TreeGrafter"/>
</dbReference>
<feature type="repeat" description="TPR" evidence="7">
    <location>
        <begin position="239"/>
        <end position="272"/>
    </location>
</feature>
<dbReference type="Gene3D" id="3.30.565.10">
    <property type="entry name" value="Histidine kinase-like ATPase, C-terminal domain"/>
    <property type="match status" value="1"/>
</dbReference>
<dbReference type="EMBL" id="CP013611">
    <property type="protein sequence ID" value="ALU42898.1"/>
    <property type="molecule type" value="Genomic_DNA"/>
</dbReference>
<dbReference type="Pfam" id="PF13424">
    <property type="entry name" value="TPR_12"/>
    <property type="match status" value="1"/>
</dbReference>
<evidence type="ECO:0000256" key="5">
    <source>
        <dbReference type="ARBA" id="ARBA00022777"/>
    </source>
</evidence>
<evidence type="ECO:0000259" key="10">
    <source>
        <dbReference type="PROSITE" id="PS50109"/>
    </source>
</evidence>
<dbReference type="Gene3D" id="1.25.40.10">
    <property type="entry name" value="Tetratricopeptide repeat domain"/>
    <property type="match status" value="2"/>
</dbReference>
<evidence type="ECO:0000256" key="7">
    <source>
        <dbReference type="PROSITE-ProRule" id="PRU00339"/>
    </source>
</evidence>
<dbReference type="SMART" id="SM00388">
    <property type="entry name" value="HisKA"/>
    <property type="match status" value="1"/>
</dbReference>
<evidence type="ECO:0000256" key="9">
    <source>
        <dbReference type="SAM" id="SignalP"/>
    </source>
</evidence>
<comment type="catalytic activity">
    <reaction evidence="1">
        <text>ATP + protein L-histidine = ADP + protein N-phospho-L-histidine.</text>
        <dbReference type="EC" id="2.7.13.3"/>
    </reaction>
</comment>
<feature type="transmembrane region" description="Helical" evidence="8">
    <location>
        <begin position="480"/>
        <end position="497"/>
    </location>
</feature>
<protein>
    <recommendedName>
        <fullName evidence="2">histidine kinase</fullName>
        <ecNumber evidence="2">2.7.13.3</ecNumber>
    </recommendedName>
</protein>
<keyword evidence="7" id="KW-0802">TPR repeat</keyword>
<keyword evidence="8" id="KW-1133">Transmembrane helix</keyword>
<dbReference type="InterPro" id="IPR004358">
    <property type="entry name" value="Sig_transdc_His_kin-like_C"/>
</dbReference>
<dbReference type="AlphaFoldDB" id="A0A0U2XXZ6"/>
<dbReference type="Pfam" id="PF00512">
    <property type="entry name" value="HisKA"/>
    <property type="match status" value="1"/>
</dbReference>
<proteinExistence type="predicted"/>
<dbReference type="SUPFAM" id="SSF48452">
    <property type="entry name" value="TPR-like"/>
    <property type="match status" value="2"/>
</dbReference>
<dbReference type="InterPro" id="IPR050351">
    <property type="entry name" value="BphY/WalK/GraS-like"/>
</dbReference>